<evidence type="ECO:0000313" key="1">
    <source>
        <dbReference type="EMBL" id="SDC51557.1"/>
    </source>
</evidence>
<sequence>MNGALLDTSFLITLSKEDREHHLVAKQYYRACLDRLIPMYLSAIVISEFEVRQPIADLPLHNFLVLPFNFDDARAAASLAAPGAKARPAGYPRDTAKDDLKLLAQCEISGISHFLTDDNQCVKKIETLRKQLPARSLPMGVWCGEAFDDALFNSGNQRGLPSMPPK</sequence>
<dbReference type="Proteomes" id="UP000198781">
    <property type="component" value="Unassembled WGS sequence"/>
</dbReference>
<accession>A0A1G6M886</accession>
<keyword evidence="2" id="KW-1185">Reference proteome</keyword>
<dbReference type="STRING" id="187868.SAMN05192589_102345"/>
<proteinExistence type="predicted"/>
<reference evidence="1 2" key="1">
    <citation type="submission" date="2016-10" db="EMBL/GenBank/DDBJ databases">
        <authorList>
            <person name="de Groot N.N."/>
        </authorList>
    </citation>
    <scope>NUCLEOTIDE SEQUENCE [LARGE SCALE GENOMIC DNA]</scope>
    <source>
        <strain evidence="1 2">DSM 16619</strain>
    </source>
</reference>
<dbReference type="SUPFAM" id="SSF88723">
    <property type="entry name" value="PIN domain-like"/>
    <property type="match status" value="1"/>
</dbReference>
<protein>
    <submittedName>
        <fullName evidence="1">Predicted nucleic acid-binding protein, contains PIN domain</fullName>
    </submittedName>
</protein>
<dbReference type="RefSeq" id="WP_092740687.1">
    <property type="nucleotide sequence ID" value="NZ_FMZC01000002.1"/>
</dbReference>
<dbReference type="EMBL" id="FMZC01000002">
    <property type="protein sequence ID" value="SDC51557.1"/>
    <property type="molecule type" value="Genomic_DNA"/>
</dbReference>
<dbReference type="OrthoDB" id="959930at2"/>
<gene>
    <name evidence="1" type="ORF">SAMN05192589_102345</name>
</gene>
<dbReference type="InterPro" id="IPR029060">
    <property type="entry name" value="PIN-like_dom_sf"/>
</dbReference>
<dbReference type="CDD" id="cd09854">
    <property type="entry name" value="PIN_VapC-like"/>
    <property type="match status" value="1"/>
</dbReference>
<organism evidence="1 2">
    <name type="scientific">Paracidovorax valerianellae</name>
    <dbReference type="NCBI Taxonomy" id="187868"/>
    <lineage>
        <taxon>Bacteria</taxon>
        <taxon>Pseudomonadati</taxon>
        <taxon>Pseudomonadota</taxon>
        <taxon>Betaproteobacteria</taxon>
        <taxon>Burkholderiales</taxon>
        <taxon>Comamonadaceae</taxon>
        <taxon>Paracidovorax</taxon>
    </lineage>
</organism>
<name>A0A1G6M886_9BURK</name>
<evidence type="ECO:0000313" key="2">
    <source>
        <dbReference type="Proteomes" id="UP000198781"/>
    </source>
</evidence>
<dbReference type="AlphaFoldDB" id="A0A1G6M886"/>